<evidence type="ECO:0000313" key="3">
    <source>
        <dbReference type="Proteomes" id="UP000257039"/>
    </source>
</evidence>
<gene>
    <name evidence="2" type="ORF">B9G39_01280</name>
</gene>
<dbReference type="AlphaFoldDB" id="A0A4P9VIJ2"/>
<feature type="transmembrane region" description="Helical" evidence="1">
    <location>
        <begin position="54"/>
        <end position="75"/>
    </location>
</feature>
<dbReference type="Pfam" id="PF10027">
    <property type="entry name" value="DUF2269"/>
    <property type="match status" value="1"/>
</dbReference>
<protein>
    <submittedName>
        <fullName evidence="2">DUF2269 domain-containing protein</fullName>
    </submittedName>
</protein>
<sequence>MWRADRSENLNLIAMTSKNVVLADRLFTTPAVIIQPVTGLMMLASVGIPYTTPWVLISLVLYVVAGVCWLPVVYIQIRVAKLAATALRQHSPLPLAYRKLMTYWYSLG</sequence>
<dbReference type="EMBL" id="NDXW01000001">
    <property type="protein sequence ID" value="RDH42184.1"/>
    <property type="molecule type" value="Genomic_DNA"/>
</dbReference>
<keyword evidence="1" id="KW-0472">Membrane</keyword>
<dbReference type="InterPro" id="IPR018729">
    <property type="entry name" value="DUF2269_transmembrane"/>
</dbReference>
<keyword evidence="1" id="KW-0812">Transmembrane</keyword>
<name>A0A4P9VIJ2_9GAMM</name>
<proteinExistence type="predicted"/>
<accession>A0A4P9VIJ2</accession>
<comment type="caution">
    <text evidence="2">The sequence shown here is derived from an EMBL/GenBank/DDBJ whole genome shotgun (WGS) entry which is preliminary data.</text>
</comment>
<keyword evidence="1" id="KW-1133">Transmembrane helix</keyword>
<dbReference type="Proteomes" id="UP000257039">
    <property type="component" value="Unassembled WGS sequence"/>
</dbReference>
<organism evidence="2 3">
    <name type="scientific">Zooshikella ganghwensis</name>
    <dbReference type="NCBI Taxonomy" id="202772"/>
    <lineage>
        <taxon>Bacteria</taxon>
        <taxon>Pseudomonadati</taxon>
        <taxon>Pseudomonadota</taxon>
        <taxon>Gammaproteobacteria</taxon>
        <taxon>Oceanospirillales</taxon>
        <taxon>Zooshikellaceae</taxon>
        <taxon>Zooshikella</taxon>
    </lineage>
</organism>
<feature type="transmembrane region" description="Helical" evidence="1">
    <location>
        <begin position="26"/>
        <end position="48"/>
    </location>
</feature>
<keyword evidence="3" id="KW-1185">Reference proteome</keyword>
<evidence type="ECO:0000313" key="2">
    <source>
        <dbReference type="EMBL" id="RDH42184.1"/>
    </source>
</evidence>
<evidence type="ECO:0000256" key="1">
    <source>
        <dbReference type="SAM" id="Phobius"/>
    </source>
</evidence>
<reference evidence="2 3" key="1">
    <citation type="submission" date="2017-04" db="EMBL/GenBank/DDBJ databases">
        <title>Draft genome sequence of Zooshikella ganghwensis VG4 isolated from Red Sea sediments.</title>
        <authorList>
            <person name="Rehman Z."/>
            <person name="Alam I."/>
            <person name="Kamau A."/>
            <person name="Bajic V."/>
            <person name="Leiknes T."/>
        </authorList>
    </citation>
    <scope>NUCLEOTIDE SEQUENCE [LARGE SCALE GENOMIC DNA]</scope>
    <source>
        <strain evidence="2 3">VG4</strain>
    </source>
</reference>